<feature type="compositionally biased region" description="Acidic residues" evidence="14">
    <location>
        <begin position="770"/>
        <end position="782"/>
    </location>
</feature>
<feature type="coiled-coil region" evidence="13">
    <location>
        <begin position="581"/>
        <end position="608"/>
    </location>
</feature>
<name>A0A9Q1CCD6_HOLLE</name>
<dbReference type="GO" id="GO:0005524">
    <property type="term" value="F:ATP binding"/>
    <property type="evidence" value="ECO:0007669"/>
    <property type="project" value="UniProtKB-KW"/>
</dbReference>
<dbReference type="Proteomes" id="UP001152320">
    <property type="component" value="Chromosome 4"/>
</dbReference>
<feature type="compositionally biased region" description="Basic and acidic residues" evidence="14">
    <location>
        <begin position="2191"/>
        <end position="2201"/>
    </location>
</feature>
<evidence type="ECO:0000256" key="14">
    <source>
        <dbReference type="SAM" id="MobiDB-lite"/>
    </source>
</evidence>
<keyword evidence="5" id="KW-0378">Hydrolase</keyword>
<feature type="compositionally biased region" description="Low complexity" evidence="14">
    <location>
        <begin position="1335"/>
        <end position="1349"/>
    </location>
</feature>
<feature type="region of interest" description="Disordered" evidence="14">
    <location>
        <begin position="1656"/>
        <end position="1726"/>
    </location>
</feature>
<feature type="compositionally biased region" description="Polar residues" evidence="14">
    <location>
        <begin position="2352"/>
        <end position="2374"/>
    </location>
</feature>
<reference evidence="18" key="1">
    <citation type="submission" date="2021-10" db="EMBL/GenBank/DDBJ databases">
        <title>Tropical sea cucumber genome reveals ecological adaptation and Cuvierian tubules defense mechanism.</title>
        <authorList>
            <person name="Chen T."/>
        </authorList>
    </citation>
    <scope>NUCLEOTIDE SEQUENCE</scope>
    <source>
        <strain evidence="18">Nanhai2018</strain>
        <tissue evidence="18">Muscle</tissue>
    </source>
</reference>
<feature type="domain" description="HSA" evidence="17">
    <location>
        <begin position="531"/>
        <end position="603"/>
    </location>
</feature>
<keyword evidence="4" id="KW-0547">Nucleotide-binding</keyword>
<keyword evidence="3" id="KW-0597">Phosphoprotein</keyword>
<dbReference type="Gene3D" id="3.40.50.300">
    <property type="entry name" value="P-loop containing nucleotide triphosphate hydrolases"/>
    <property type="match status" value="1"/>
</dbReference>
<dbReference type="GO" id="GO:0010468">
    <property type="term" value="P:regulation of gene expression"/>
    <property type="evidence" value="ECO:0007669"/>
    <property type="project" value="UniProtKB-ARBA"/>
</dbReference>
<dbReference type="InterPro" id="IPR027417">
    <property type="entry name" value="P-loop_NTPase"/>
</dbReference>
<evidence type="ECO:0000256" key="8">
    <source>
        <dbReference type="ARBA" id="ARBA00022853"/>
    </source>
</evidence>
<evidence type="ECO:0000256" key="4">
    <source>
        <dbReference type="ARBA" id="ARBA00022741"/>
    </source>
</evidence>
<comment type="similarity">
    <text evidence="2">Belongs to the SNF2/RAD54 helicase family. SWR1 subfamily.</text>
</comment>
<feature type="region of interest" description="Disordered" evidence="14">
    <location>
        <begin position="1285"/>
        <end position="1365"/>
    </location>
</feature>
<evidence type="ECO:0000256" key="6">
    <source>
        <dbReference type="ARBA" id="ARBA00022806"/>
    </source>
</evidence>
<dbReference type="Pfam" id="PF00176">
    <property type="entry name" value="SNF2-rel_dom"/>
    <property type="match status" value="1"/>
</dbReference>
<dbReference type="FunFam" id="3.40.50.10810:FF:000005">
    <property type="entry name" value="Photoperiod-independent early flowering 1"/>
    <property type="match status" value="1"/>
</dbReference>
<feature type="compositionally biased region" description="Polar residues" evidence="14">
    <location>
        <begin position="182"/>
        <end position="191"/>
    </location>
</feature>
<evidence type="ECO:0000313" key="19">
    <source>
        <dbReference type="Proteomes" id="UP001152320"/>
    </source>
</evidence>
<feature type="region of interest" description="Disordered" evidence="14">
    <location>
        <begin position="2277"/>
        <end position="2502"/>
    </location>
</feature>
<evidence type="ECO:0000256" key="7">
    <source>
        <dbReference type="ARBA" id="ARBA00022840"/>
    </source>
</evidence>
<dbReference type="Pfam" id="PF07529">
    <property type="entry name" value="HSA"/>
    <property type="match status" value="1"/>
</dbReference>
<evidence type="ECO:0000313" key="18">
    <source>
        <dbReference type="EMBL" id="KAJ8043053.1"/>
    </source>
</evidence>
<evidence type="ECO:0000259" key="16">
    <source>
        <dbReference type="PROSITE" id="PS51194"/>
    </source>
</evidence>
<feature type="compositionally biased region" description="Acidic residues" evidence="14">
    <location>
        <begin position="695"/>
        <end position="704"/>
    </location>
</feature>
<dbReference type="InterPro" id="IPR050520">
    <property type="entry name" value="INO80/SWR1_helicase"/>
</dbReference>
<feature type="compositionally biased region" description="Polar residues" evidence="14">
    <location>
        <begin position="2432"/>
        <end position="2460"/>
    </location>
</feature>
<dbReference type="PANTHER" id="PTHR45685:SF1">
    <property type="entry name" value="HELICASE SRCAP"/>
    <property type="match status" value="1"/>
</dbReference>
<feature type="compositionally biased region" description="Basic and acidic residues" evidence="14">
    <location>
        <begin position="705"/>
        <end position="729"/>
    </location>
</feature>
<dbReference type="CDD" id="cd18793">
    <property type="entry name" value="SF2_C_SNF"/>
    <property type="match status" value="1"/>
</dbReference>
<proteinExistence type="inferred from homology"/>
<gene>
    <name evidence="18" type="ORF">HOLleu_09982</name>
</gene>
<feature type="domain" description="Helicase ATP-binding" evidence="15">
    <location>
        <begin position="936"/>
        <end position="1101"/>
    </location>
</feature>
<keyword evidence="7" id="KW-0067">ATP-binding</keyword>
<dbReference type="EMBL" id="JAIZAY010000004">
    <property type="protein sequence ID" value="KAJ8043053.1"/>
    <property type="molecule type" value="Genomic_DNA"/>
</dbReference>
<keyword evidence="6 18" id="KW-0347">Helicase</keyword>
<evidence type="ECO:0000259" key="15">
    <source>
        <dbReference type="PROSITE" id="PS51192"/>
    </source>
</evidence>
<dbReference type="PROSITE" id="PS51204">
    <property type="entry name" value="HSA"/>
    <property type="match status" value="1"/>
</dbReference>
<feature type="compositionally biased region" description="Polar residues" evidence="14">
    <location>
        <begin position="1656"/>
        <end position="1677"/>
    </location>
</feature>
<feature type="compositionally biased region" description="Polar residues" evidence="14">
    <location>
        <begin position="2477"/>
        <end position="2486"/>
    </location>
</feature>
<dbReference type="CDD" id="cd18003">
    <property type="entry name" value="DEXQc_SRCAP"/>
    <property type="match status" value="1"/>
</dbReference>
<feature type="compositionally biased region" description="Low complexity" evidence="14">
    <location>
        <begin position="2407"/>
        <end position="2429"/>
    </location>
</feature>
<feature type="region of interest" description="Disordered" evidence="14">
    <location>
        <begin position="318"/>
        <end position="402"/>
    </location>
</feature>
<evidence type="ECO:0000256" key="12">
    <source>
        <dbReference type="ARBA" id="ARBA00023242"/>
    </source>
</evidence>
<dbReference type="PROSITE" id="PS51194">
    <property type="entry name" value="HELICASE_CTER"/>
    <property type="match status" value="1"/>
</dbReference>
<dbReference type="GO" id="GO:0140096">
    <property type="term" value="F:catalytic activity, acting on a protein"/>
    <property type="evidence" value="ECO:0007669"/>
    <property type="project" value="UniProtKB-ARBA"/>
</dbReference>
<evidence type="ECO:0000256" key="3">
    <source>
        <dbReference type="ARBA" id="ARBA00022553"/>
    </source>
</evidence>
<dbReference type="PANTHER" id="PTHR45685">
    <property type="entry name" value="HELICASE SRCAP-RELATED"/>
    <property type="match status" value="1"/>
</dbReference>
<feature type="compositionally biased region" description="Polar residues" evidence="14">
    <location>
        <begin position="668"/>
        <end position="680"/>
    </location>
</feature>
<evidence type="ECO:0000256" key="9">
    <source>
        <dbReference type="ARBA" id="ARBA00023015"/>
    </source>
</evidence>
<dbReference type="InterPro" id="IPR000330">
    <property type="entry name" value="SNF2_N"/>
</dbReference>
<dbReference type="InterPro" id="IPR049730">
    <property type="entry name" value="SNF2/RAD54-like_C"/>
</dbReference>
<dbReference type="SMART" id="SM00490">
    <property type="entry name" value="HELICc"/>
    <property type="match status" value="1"/>
</dbReference>
<keyword evidence="11" id="KW-0804">Transcription</keyword>
<keyword evidence="9" id="KW-0805">Transcription regulation</keyword>
<evidence type="ECO:0000256" key="2">
    <source>
        <dbReference type="ARBA" id="ARBA00009220"/>
    </source>
</evidence>
<dbReference type="Gene3D" id="3.40.50.10810">
    <property type="entry name" value="Tandem AAA-ATPase domain"/>
    <property type="match status" value="1"/>
</dbReference>
<evidence type="ECO:0000256" key="11">
    <source>
        <dbReference type="ARBA" id="ARBA00023163"/>
    </source>
</evidence>
<dbReference type="GO" id="GO:0042393">
    <property type="term" value="F:histone binding"/>
    <property type="evidence" value="ECO:0007669"/>
    <property type="project" value="TreeGrafter"/>
</dbReference>
<dbReference type="InterPro" id="IPR001650">
    <property type="entry name" value="Helicase_C-like"/>
</dbReference>
<comment type="subcellular location">
    <subcellularLocation>
        <location evidence="1">Nucleus</location>
    </subcellularLocation>
</comment>
<dbReference type="SUPFAM" id="SSF52540">
    <property type="entry name" value="P-loop containing nucleoside triphosphate hydrolases"/>
    <property type="match status" value="3"/>
</dbReference>
<dbReference type="SMART" id="SM00487">
    <property type="entry name" value="DEXDc"/>
    <property type="match status" value="1"/>
</dbReference>
<keyword evidence="13" id="KW-0175">Coiled coil</keyword>
<feature type="compositionally biased region" description="Acidic residues" evidence="14">
    <location>
        <begin position="792"/>
        <end position="803"/>
    </location>
</feature>
<dbReference type="Gene3D" id="1.20.120.850">
    <property type="entry name" value="SWI2/SNF2 ATPases, N-terminal domain"/>
    <property type="match status" value="1"/>
</dbReference>
<accession>A0A9Q1CCD6</accession>
<keyword evidence="8" id="KW-0156">Chromatin regulator</keyword>
<feature type="region of interest" description="Disordered" evidence="14">
    <location>
        <begin position="866"/>
        <end position="888"/>
    </location>
</feature>
<feature type="region of interest" description="Disordered" evidence="14">
    <location>
        <begin position="178"/>
        <end position="203"/>
    </location>
</feature>
<dbReference type="GO" id="GO:0003677">
    <property type="term" value="F:DNA binding"/>
    <property type="evidence" value="ECO:0007669"/>
    <property type="project" value="UniProtKB-KW"/>
</dbReference>
<dbReference type="SMART" id="SM00573">
    <property type="entry name" value="HSA"/>
    <property type="match status" value="1"/>
</dbReference>
<dbReference type="FunFam" id="3.40.50.300:FF:000529">
    <property type="entry name" value="helicase SRCAP isoform X1"/>
    <property type="match status" value="1"/>
</dbReference>
<keyword evidence="10" id="KW-0238">DNA-binding</keyword>
<feature type="compositionally biased region" description="Basic and acidic residues" evidence="14">
    <location>
        <begin position="866"/>
        <end position="880"/>
    </location>
</feature>
<sequence>MSDVPQNTSSVNSQQNVLQQILLQCTNLSAQQQSSQHGTQNIVLSVPVGSPRNLQRLSLTSSAAAVSPTLHGSVSPGVAYVSGSTSPLALQQQHVGRLQQAQQFVRVPSGGLTRAQLAVSSPQLIQNVSVTAGAAPPNVYMVAGSQQTVHQLAQGSPTTQQPLTTVQQLTGSVAPVRHVGNITPNQKTGQLSPRKHSSGMMERKKSPVAKVAAFVPSPKLSAPSRTIPSHSNSIVANKAEAMQKDDVKQFSEEQIIEMRNEILKQRRGILRELNAAYIERLTECFFLQRGGNMMDYLAWKKKVPNVTLENYLAKHKLEERPSRYSSSGSDLAKSVGYQSEMRSPQPVLPATPVRKKSDNDPNVRLSLNSGAIMSDVDGSRKRSHSKAGLDAFDFPDDAEGGPPPLKVPGSLITLPPKAGPVSPRSAQGQQNQLKVPERIRQKEAKVTSPGMAVTPVGNRRIILPNTTKQAKSPVSPGARDRLPTRQQSLSAVYDYSIGSQEMIVERAKQEAQVMQRIAELRKEGLWSAKRLPKVQEPPRHKTHWDYLLDEMQWLATDFSQERRWKKAAAKKLARAVAAYHRDKQAKEIKAERDEANRLRKIAANIAKEVKQFWINIEKVVQYKQQSRLEEKRKKALDMQLDFIVGQTEKYSSWLTEGLNLSEKGSMPGSLQGSLSASPETSDVEQNDEEFRPVDDESDDEETIDVEEKAAEQEEESHAKELELLQKESEEPIEEILSKLPQEALEGDENSTEDSKGEAGEGTDLKAVVIVDDEDTIEEEEKLEGEANHKEELEDLQAEGEVPIDELLKRYAGAYDEDFEMPQSSEESDMDSDDESDDESEEEEAGEDDVEEDGELKDVGMEYLLHPEKSEEQAESKEKTGSSEAGPNKEITDIAKAAESLQPTGYTLSDTQVTTKVPILLKHKLREYQHIGLDWLVTMHDKKLNGILADEMGLGKTIQTIALLAHLACEKSNWGPHLIVVPTSVMLNWEMEFKKWCPGFKILTYFGSQKERKQKRQGWTKQNAFHICITSYKLVIQDHASFRRKKWKYLVLDEAQNIKNFKSQRWQTLLNFNSQRRLLLTGTPLQNNLMELWSLMHFLMPHVFQSHREFREWFSNPLSGMIEGTQEYNESLIKRLHKVLRPFLLRRLKSQVEKQLPQKYEHVVKCRLSKRQRFLYDDFMGRTKTKETLKTGQFLSVINVLMQLRKVCNHPDLFEVRPNISPFIMEGLSYQTASDVVKALDYHPLKHVSLANFNLCLADLELTLPAYIAHRTRQLQTPRKLIEEIDSIPLPPPRPPRLKMKPGKLLTPPGVAHVQRDKLPLGRNSPSLSSQQSVGRASPVRAASPSSRSVLRTASPHLQGRSSPGVTQVILRSPAGTPVPRQTSVYPHGLFTGTTQHTIIPSLSGGTFALVSNPNNPGTFTIVQHPAGVPSATPLQQLPGYMATSMGPLAQQRLLQQQQQQLVNQGIHVRHQPLVGNQPITVLQNQVNSPSRITNPLGQINQISRGGVIQLIQQSTGGVSLVNSTPISPPALSQVPPQPLQTQLRSPSQPLVQVLQQPHQVHNIAPRPQTIQEQLKLAAAKLVPNIPQGAQQQIARPQNIVSAAHLGSRVPMVAPQVNQTRPLAPQQLVQRAVQLQGVRPVGTVAPIQIVTTKPQTTIPPLTTVAGSSPTLQKPTVVTSVKEDKPSSHPASINAKDTTKPESKPAGSRQPTSVARDDGSGGIVGPNITSSKTPVVRIKLLDKKELERLSSGELYQKEAAEAERKKKEEKKGSVFYLQSLDEKLIKEHKDTLSRVARFNFRRCCAKPIYGEDLYSVVSIYSTSRPATKGNDFSTGAGSVHCHCCLSGTGSVRLDSIYNHAGSLRELLHLPTDYLIELEEILKRYVFYVPKVASPGITFSTAHPSPAAVVQHERFKASLSSQLDESLECLHPIQVRKKIQFPELRLIQYDCGKLQALDVLLKKLKAESHRVLIFTQMAKVLDVLERFLNYHGHIYLRLDGATKVEHRQILMERFNADKRIFCFILSTRSGGIGVNLTGADTVIFYDSDWNPTMDAQAQDRCHRIGQTRDVHIYRLVSEMTVEENIIKKANQKRLLADVSIDGGNFTTAFFRKNTICDLFDVPGDGSQPEKQDLARVSQEVVTPEEKPLEQISQKDLEQALAKAEDESDVRAATMAHAEQDAELAEFDESIPYEGEEKKEGEEGSKVEMELAQLDNQLTPIEKYAVKYMETSLEPITSEQLKEAEEMIQEAKKEWELGCLQVMTTEAEKQAEMEEDDIFFTYEREDATNKVLNRRQTRSKPKNALKGGQKSRPSRRNNSRGQTQPPTEKRYRTRSGASSPIEVVEVPAEGKKLRVTSPNHIKVTNSGDKQNHVGSSVGTRLRASSPKALTVSVAEVNSVPDGTITTRSRSRSSSSTTSSQGMGSPSGPLSPASKTWIITTRAQKRQMSQEDGTSQDGLSKSFSGTKGGLMDGSVEPLSPGRSVSSDSGIQTRFKAALKQNDIGHSS</sequence>
<feature type="region of interest" description="Disordered" evidence="14">
    <location>
        <begin position="664"/>
        <end position="854"/>
    </location>
</feature>
<dbReference type="GO" id="GO:0016887">
    <property type="term" value="F:ATP hydrolysis activity"/>
    <property type="evidence" value="ECO:0007669"/>
    <property type="project" value="TreeGrafter"/>
</dbReference>
<evidence type="ECO:0000259" key="17">
    <source>
        <dbReference type="PROSITE" id="PS51204"/>
    </source>
</evidence>
<evidence type="ECO:0000256" key="5">
    <source>
        <dbReference type="ARBA" id="ARBA00022801"/>
    </source>
</evidence>
<keyword evidence="19" id="KW-1185">Reference proteome</keyword>
<dbReference type="GO" id="GO:0000812">
    <property type="term" value="C:Swr1 complex"/>
    <property type="evidence" value="ECO:0007669"/>
    <property type="project" value="TreeGrafter"/>
</dbReference>
<feature type="compositionally biased region" description="Acidic residues" evidence="14">
    <location>
        <begin position="814"/>
        <end position="854"/>
    </location>
</feature>
<protein>
    <submittedName>
        <fullName evidence="18">Helicase domino</fullName>
    </submittedName>
</protein>
<feature type="compositionally biased region" description="Acidic residues" evidence="14">
    <location>
        <begin position="2177"/>
        <end position="2187"/>
    </location>
</feature>
<feature type="compositionally biased region" description="Basic residues" evidence="14">
    <location>
        <begin position="2288"/>
        <end position="2299"/>
    </location>
</feature>
<feature type="region of interest" description="Disordered" evidence="14">
    <location>
        <begin position="2160"/>
        <end position="2201"/>
    </location>
</feature>
<dbReference type="InterPro" id="IPR014001">
    <property type="entry name" value="Helicase_ATP-bd"/>
</dbReference>
<feature type="compositionally biased region" description="Polar residues" evidence="14">
    <location>
        <begin position="1323"/>
        <end position="1334"/>
    </location>
</feature>
<dbReference type="OrthoDB" id="448448at2759"/>
<comment type="caution">
    <text evidence="18">The sequence shown here is derived from an EMBL/GenBank/DDBJ whole genome shotgun (WGS) entry which is preliminary data.</text>
</comment>
<dbReference type="GO" id="GO:0010557">
    <property type="term" value="P:positive regulation of macromolecule biosynthetic process"/>
    <property type="evidence" value="ECO:0007669"/>
    <property type="project" value="UniProtKB-ARBA"/>
</dbReference>
<evidence type="ECO:0000256" key="1">
    <source>
        <dbReference type="ARBA" id="ARBA00004123"/>
    </source>
</evidence>
<keyword evidence="12" id="KW-0539">Nucleus</keyword>
<evidence type="ECO:0000256" key="10">
    <source>
        <dbReference type="ARBA" id="ARBA00023125"/>
    </source>
</evidence>
<feature type="domain" description="Helicase C-terminal" evidence="16">
    <location>
        <begin position="1953"/>
        <end position="2103"/>
    </location>
</feature>
<evidence type="ECO:0000256" key="13">
    <source>
        <dbReference type="SAM" id="Coils"/>
    </source>
</evidence>
<dbReference type="GO" id="GO:0006338">
    <property type="term" value="P:chromatin remodeling"/>
    <property type="evidence" value="ECO:0007669"/>
    <property type="project" value="UniProtKB-ARBA"/>
</dbReference>
<dbReference type="Pfam" id="PF00271">
    <property type="entry name" value="Helicase_C"/>
    <property type="match status" value="1"/>
</dbReference>
<dbReference type="PROSITE" id="PS51192">
    <property type="entry name" value="HELICASE_ATP_BIND_1"/>
    <property type="match status" value="1"/>
</dbReference>
<dbReference type="GO" id="GO:0004386">
    <property type="term" value="F:helicase activity"/>
    <property type="evidence" value="ECO:0007669"/>
    <property type="project" value="UniProtKB-KW"/>
</dbReference>
<dbReference type="InterPro" id="IPR038718">
    <property type="entry name" value="SNF2-like_sf"/>
</dbReference>
<organism evidence="18 19">
    <name type="scientific">Holothuria leucospilota</name>
    <name type="common">Black long sea cucumber</name>
    <name type="synonym">Mertensiothuria leucospilota</name>
    <dbReference type="NCBI Taxonomy" id="206669"/>
    <lineage>
        <taxon>Eukaryota</taxon>
        <taxon>Metazoa</taxon>
        <taxon>Echinodermata</taxon>
        <taxon>Eleutherozoa</taxon>
        <taxon>Echinozoa</taxon>
        <taxon>Holothuroidea</taxon>
        <taxon>Aspidochirotacea</taxon>
        <taxon>Aspidochirotida</taxon>
        <taxon>Holothuriidae</taxon>
        <taxon>Holothuria</taxon>
    </lineage>
</organism>
<dbReference type="InterPro" id="IPR014012">
    <property type="entry name" value="HSA_dom"/>
</dbReference>